<name>A0A8J3YIZ2_9ACTN</name>
<comment type="caution">
    <text evidence="3">The sequence shown here is derived from an EMBL/GenBank/DDBJ whole genome shotgun (WGS) entry which is preliminary data.</text>
</comment>
<accession>A0A8J3YIZ2</accession>
<evidence type="ECO:0000313" key="4">
    <source>
        <dbReference type="Proteomes" id="UP000619260"/>
    </source>
</evidence>
<feature type="region of interest" description="Disordered" evidence="1">
    <location>
        <begin position="12"/>
        <end position="35"/>
    </location>
</feature>
<dbReference type="Proteomes" id="UP000619260">
    <property type="component" value="Unassembled WGS sequence"/>
</dbReference>
<keyword evidence="2" id="KW-0812">Transmembrane</keyword>
<evidence type="ECO:0000256" key="2">
    <source>
        <dbReference type="SAM" id="Phobius"/>
    </source>
</evidence>
<dbReference type="AlphaFoldDB" id="A0A8J3YIZ2"/>
<proteinExistence type="predicted"/>
<evidence type="ECO:0000313" key="3">
    <source>
        <dbReference type="EMBL" id="GIJ46229.1"/>
    </source>
</evidence>
<sequence>MNAAKTEFLDDLENEFGGADEPTASQTPRPGRRRKRLVVTGLAAALIGGLFALNPTPATAADACVKPNFVRSTHYKFCSLYASTKHEYRRTETKSSGGHVMTCHHFWSSYRSPCSSGDFATKACRAA</sequence>
<keyword evidence="2" id="KW-1133">Transmembrane helix</keyword>
<reference evidence="3" key="1">
    <citation type="submission" date="2021-01" db="EMBL/GenBank/DDBJ databases">
        <title>Whole genome shotgun sequence of Virgisporangium aliadipatigenens NBRC 105644.</title>
        <authorList>
            <person name="Komaki H."/>
            <person name="Tamura T."/>
        </authorList>
    </citation>
    <scope>NUCLEOTIDE SEQUENCE</scope>
    <source>
        <strain evidence="3">NBRC 105644</strain>
    </source>
</reference>
<feature type="transmembrane region" description="Helical" evidence="2">
    <location>
        <begin position="37"/>
        <end position="54"/>
    </location>
</feature>
<keyword evidence="2" id="KW-0472">Membrane</keyword>
<dbReference type="EMBL" id="BOPF01000009">
    <property type="protein sequence ID" value="GIJ46229.1"/>
    <property type="molecule type" value="Genomic_DNA"/>
</dbReference>
<protein>
    <submittedName>
        <fullName evidence="3">Uncharacterized protein</fullName>
    </submittedName>
</protein>
<keyword evidence="4" id="KW-1185">Reference proteome</keyword>
<evidence type="ECO:0000256" key="1">
    <source>
        <dbReference type="SAM" id="MobiDB-lite"/>
    </source>
</evidence>
<organism evidence="3 4">
    <name type="scientific">Virgisporangium aliadipatigenens</name>
    <dbReference type="NCBI Taxonomy" id="741659"/>
    <lineage>
        <taxon>Bacteria</taxon>
        <taxon>Bacillati</taxon>
        <taxon>Actinomycetota</taxon>
        <taxon>Actinomycetes</taxon>
        <taxon>Micromonosporales</taxon>
        <taxon>Micromonosporaceae</taxon>
        <taxon>Virgisporangium</taxon>
    </lineage>
</organism>
<gene>
    <name evidence="3" type="ORF">Val02_31150</name>
</gene>
<dbReference type="RefSeq" id="WP_203899745.1">
    <property type="nucleotide sequence ID" value="NZ_BOPF01000009.1"/>
</dbReference>